<sequence>MKRSSSRLRKSARLNANSALQNEVANLPDDRPEEYELDTLGPSQADDVDDDDNEAETSGTRRVRFNDGPVSRPRSAFTHLGVFQEDVGTNIQLDIDEATGEFISQAVQESESFDDAFEPEPIPKRRGRPNRMQARTMDALLGQATVHAARCQFEEAMQLLREVVRQEPRRPHAYRQIAEIYEMQDDLVRSFEFNLLACHVDRSATAYDWDQVGDMALKLEKTSAALACYQKAAKIASDKWIYYAKRLKLLEDTAAPTLLSMRTKLNAIESVNVEDSKLSFDWFHGMMLDVMQYFKNTYDTDRYLKALTYYVVRCFLRNLPYMQAFEELAVILCEKQLYSQLLNLILGIFEKDIMAFKDNDEPAYEVKFSQAMVAVYPIPTAPRVHRFYVGDEISTLLLARLILAMVKTESSSCARSLFDVLISRPYDPEIENYYFDIGIAIQHTGDYSEGLYYAQLLTQSAILSNNANSWYLLGFYTERCVGEEQALESYYHCLKLDHSHVDARISISSILEAMGKPDEALDILKDYNLDGCYRLPDERILIRQARVFANQGKNIERLRTLRMILLPHFHTVHAKLDKIMKQRRTQNNRVVHVILRRAIMASLSRTPLEKLVNRLGTIAERDKRPLSNMSSNELHALTMDLVHGLARQKQYQELLPIICYAFLHPNMPSVHLDTLQNILFYASIKGENYLLAFEYLRYNHNLTLNMNVDETTKTERLKKIYLAMNFVFCHQQTISFQRFIHRSVIKTPNNIMLRIIAGNNCLTSGSYKNALFEYSTALKEAPNDPLLHLQVALCFTHLACRRDITNRTILACRALAYMGKYKVLRLNSGTAQEVYFNIGKMFHQLAIHNTAIHWYNRVLQEPTPKIVVEDERTGDGLLVEYPIYDLKRLAAHNICVMLADCNPAYCRMLKAKYCVLK</sequence>
<dbReference type="Proteomes" id="UP000887576">
    <property type="component" value="Unplaced"/>
</dbReference>
<evidence type="ECO:0000313" key="2">
    <source>
        <dbReference type="WBParaSite" id="JU765_v2.g918.t1"/>
    </source>
</evidence>
<proteinExistence type="predicted"/>
<evidence type="ECO:0000313" key="1">
    <source>
        <dbReference type="Proteomes" id="UP000887576"/>
    </source>
</evidence>
<accession>A0AC34RQA9</accession>
<name>A0AC34RQA9_9BILA</name>
<reference evidence="2" key="1">
    <citation type="submission" date="2022-11" db="UniProtKB">
        <authorList>
            <consortium name="WormBaseParasite"/>
        </authorList>
    </citation>
    <scope>IDENTIFICATION</scope>
</reference>
<dbReference type="WBParaSite" id="JU765_v2.g918.t1">
    <property type="protein sequence ID" value="JU765_v2.g918.t1"/>
    <property type="gene ID" value="JU765_v2.g918"/>
</dbReference>
<protein>
    <submittedName>
        <fullName evidence="2">Uncharacterized protein</fullName>
    </submittedName>
</protein>
<organism evidence="1 2">
    <name type="scientific">Panagrolaimus sp. JU765</name>
    <dbReference type="NCBI Taxonomy" id="591449"/>
    <lineage>
        <taxon>Eukaryota</taxon>
        <taxon>Metazoa</taxon>
        <taxon>Ecdysozoa</taxon>
        <taxon>Nematoda</taxon>
        <taxon>Chromadorea</taxon>
        <taxon>Rhabditida</taxon>
        <taxon>Tylenchina</taxon>
        <taxon>Panagrolaimomorpha</taxon>
        <taxon>Panagrolaimoidea</taxon>
        <taxon>Panagrolaimidae</taxon>
        <taxon>Panagrolaimus</taxon>
    </lineage>
</organism>